<feature type="binding site" evidence="10">
    <location>
        <begin position="145"/>
        <end position="147"/>
    </location>
    <ligand>
        <name>L-histidine</name>
        <dbReference type="ChEBI" id="CHEBI:57595"/>
    </ligand>
</feature>
<evidence type="ECO:0000259" key="12">
    <source>
        <dbReference type="PROSITE" id="PS50862"/>
    </source>
</evidence>
<feature type="binding site" evidence="10">
    <location>
        <position position="189"/>
    </location>
    <ligand>
        <name>L-histidine</name>
        <dbReference type="ChEBI" id="CHEBI:57595"/>
    </ligand>
</feature>
<evidence type="ECO:0000256" key="5">
    <source>
        <dbReference type="ARBA" id="ARBA00022840"/>
    </source>
</evidence>
<comment type="similarity">
    <text evidence="1">Belongs to the class-II aminoacyl-tRNA synthetase family.</text>
</comment>
<proteinExistence type="inferred from homology"/>
<comment type="catalytic activity">
    <reaction evidence="9">
        <text>tRNA(His) + L-histidine + ATP = L-histidyl-tRNA(His) + AMP + diphosphate + H(+)</text>
        <dbReference type="Rhea" id="RHEA:17313"/>
        <dbReference type="Rhea" id="RHEA-COMP:9665"/>
        <dbReference type="Rhea" id="RHEA-COMP:9689"/>
        <dbReference type="ChEBI" id="CHEBI:15378"/>
        <dbReference type="ChEBI" id="CHEBI:30616"/>
        <dbReference type="ChEBI" id="CHEBI:33019"/>
        <dbReference type="ChEBI" id="CHEBI:57595"/>
        <dbReference type="ChEBI" id="CHEBI:78442"/>
        <dbReference type="ChEBI" id="CHEBI:78527"/>
        <dbReference type="ChEBI" id="CHEBI:456215"/>
        <dbReference type="EC" id="6.1.1.21"/>
    </reaction>
</comment>
<evidence type="ECO:0000256" key="1">
    <source>
        <dbReference type="ARBA" id="ARBA00008226"/>
    </source>
</evidence>
<sequence length="486" mass="54806">MAAWSSSPSLRHLLLLRPRLPLGPTCLAGSFSRRHVHSRRRRLFSSASSSTLTHGDAASAHVDGDGVVDVNPPRGTRDFPPEEMRLRTWLFDQFREVSRLMAFEEVDFPVLESEALFIRKAGEEITQQLYNFEDKGGRRVVLRPEITPSLARLVIKQGKSVSLPLKWFTIGQCWRYERMTRGRRREHYQWNMDIFGVPKVQAEAELLQAIVLLFQRLGIPSSDVGIRVSSRKVLQAVLNMYSIPEHLFTEVCVIVDKLGKLTREEIEKELMSTGLSSEAVQGIIEVLSLKSLSKLEEVLGSGVEAVADLKKLFSFAEQYGYADWICFDASVVRGLAYYTGIVFEAFDREGKLRAICGGGRYDRLLSTFGSEDIPACGFGFGDAVIVELLKEKGLLPDMPRQIDDIVFPLDEELEGPASSIASSLRKKGRAVDLVEDKRLKWVFKHAERINASRLILVGNSEWERGMVRVKILSTREEFEVKAGELE</sequence>
<dbReference type="Gene3D" id="3.30.930.10">
    <property type="entry name" value="Bira Bifunctional Protein, Domain 2"/>
    <property type="match status" value="1"/>
</dbReference>
<keyword evidence="4" id="KW-0547">Nucleotide-binding</keyword>
<keyword evidence="7" id="KW-0030">Aminoacyl-tRNA synthetase</keyword>
<dbReference type="InterPro" id="IPR036621">
    <property type="entry name" value="Anticodon-bd_dom_sf"/>
</dbReference>
<keyword evidence="14" id="KW-1185">Reference proteome</keyword>
<dbReference type="Gene3D" id="3.40.50.800">
    <property type="entry name" value="Anticodon-binding domain"/>
    <property type="match status" value="1"/>
</dbReference>
<evidence type="ECO:0000256" key="10">
    <source>
        <dbReference type="PIRSR" id="PIRSR001549-1"/>
    </source>
</evidence>
<dbReference type="Pfam" id="PF03129">
    <property type="entry name" value="HGTP_anticodon"/>
    <property type="match status" value="1"/>
</dbReference>
<dbReference type="FunFam" id="3.40.50.800:FF:000017">
    <property type="entry name" value="Histidine--tRNA ligase chloroplastic/mitochondrial"/>
    <property type="match status" value="1"/>
</dbReference>
<evidence type="ECO:0000256" key="2">
    <source>
        <dbReference type="ARBA" id="ARBA00012815"/>
    </source>
</evidence>
<dbReference type="Pfam" id="PF13393">
    <property type="entry name" value="tRNA-synt_His"/>
    <property type="match status" value="1"/>
</dbReference>
<feature type="binding site" evidence="10">
    <location>
        <position position="175"/>
    </location>
    <ligand>
        <name>L-histidine</name>
        <dbReference type="ChEBI" id="CHEBI:57595"/>
    </ligand>
</feature>
<organism evidence="13 14">
    <name type="scientific">Digitaria exilis</name>
    <dbReference type="NCBI Taxonomy" id="1010633"/>
    <lineage>
        <taxon>Eukaryota</taxon>
        <taxon>Viridiplantae</taxon>
        <taxon>Streptophyta</taxon>
        <taxon>Embryophyta</taxon>
        <taxon>Tracheophyta</taxon>
        <taxon>Spermatophyta</taxon>
        <taxon>Magnoliopsida</taxon>
        <taxon>Liliopsida</taxon>
        <taxon>Poales</taxon>
        <taxon>Poaceae</taxon>
        <taxon>PACMAD clade</taxon>
        <taxon>Panicoideae</taxon>
        <taxon>Panicodae</taxon>
        <taxon>Paniceae</taxon>
        <taxon>Anthephorinae</taxon>
        <taxon>Digitaria</taxon>
    </lineage>
</organism>
<keyword evidence="6" id="KW-0648">Protein biosynthesis</keyword>
<evidence type="ECO:0000256" key="3">
    <source>
        <dbReference type="ARBA" id="ARBA00022598"/>
    </source>
</evidence>
<dbReference type="HAMAP" id="MF_00127">
    <property type="entry name" value="His_tRNA_synth"/>
    <property type="match status" value="1"/>
</dbReference>
<reference evidence="13" key="1">
    <citation type="submission" date="2020-07" db="EMBL/GenBank/DDBJ databases">
        <title>Genome sequence and genetic diversity analysis of an under-domesticated orphan crop, white fonio (Digitaria exilis).</title>
        <authorList>
            <person name="Bennetzen J.L."/>
            <person name="Chen S."/>
            <person name="Ma X."/>
            <person name="Wang X."/>
            <person name="Yssel A.E.J."/>
            <person name="Chaluvadi S.R."/>
            <person name="Johnson M."/>
            <person name="Gangashetty P."/>
            <person name="Hamidou F."/>
            <person name="Sanogo M.D."/>
            <person name="Zwaenepoel A."/>
            <person name="Wallace J."/>
            <person name="Van De Peer Y."/>
            <person name="Van Deynze A."/>
        </authorList>
    </citation>
    <scope>NUCLEOTIDE SEQUENCE</scope>
    <source>
        <tissue evidence="13">Leaves</tissue>
    </source>
</reference>
<keyword evidence="3" id="KW-0436">Ligase</keyword>
<dbReference type="InterPro" id="IPR006195">
    <property type="entry name" value="aa-tRNA-synth_II"/>
</dbReference>
<feature type="domain" description="Aminoacyl-transfer RNA synthetases class-II family profile" evidence="12">
    <location>
        <begin position="74"/>
        <end position="396"/>
    </location>
</feature>
<dbReference type="PANTHER" id="PTHR43707">
    <property type="entry name" value="HISTIDYL-TRNA SYNTHETASE"/>
    <property type="match status" value="1"/>
</dbReference>
<dbReference type="PROSITE" id="PS50862">
    <property type="entry name" value="AA_TRNA_LIGASE_II"/>
    <property type="match status" value="1"/>
</dbReference>
<evidence type="ECO:0000256" key="6">
    <source>
        <dbReference type="ARBA" id="ARBA00022917"/>
    </source>
</evidence>
<dbReference type="PIRSF" id="PIRSF001549">
    <property type="entry name" value="His-tRNA_synth"/>
    <property type="match status" value="1"/>
</dbReference>
<keyword evidence="5" id="KW-0067">ATP-binding</keyword>
<evidence type="ECO:0000313" key="14">
    <source>
        <dbReference type="Proteomes" id="UP000636709"/>
    </source>
</evidence>
<dbReference type="GO" id="GO:0006427">
    <property type="term" value="P:histidyl-tRNA aminoacylation"/>
    <property type="evidence" value="ECO:0007669"/>
    <property type="project" value="InterPro"/>
</dbReference>
<dbReference type="Proteomes" id="UP000636709">
    <property type="component" value="Unassembled WGS sequence"/>
</dbReference>
<dbReference type="InterPro" id="IPR041715">
    <property type="entry name" value="HisRS-like_core"/>
</dbReference>
<evidence type="ECO:0000256" key="11">
    <source>
        <dbReference type="SAM" id="MobiDB-lite"/>
    </source>
</evidence>
<dbReference type="GO" id="GO:0005737">
    <property type="term" value="C:cytoplasm"/>
    <property type="evidence" value="ECO:0007669"/>
    <property type="project" value="InterPro"/>
</dbReference>
<dbReference type="EC" id="6.1.1.21" evidence="2"/>
<dbReference type="NCBIfam" id="TIGR00442">
    <property type="entry name" value="hisS"/>
    <property type="match status" value="1"/>
</dbReference>
<evidence type="ECO:0000313" key="13">
    <source>
        <dbReference type="EMBL" id="KAF8753239.1"/>
    </source>
</evidence>
<feature type="compositionally biased region" description="Low complexity" evidence="11">
    <location>
        <begin position="54"/>
        <end position="70"/>
    </location>
</feature>
<dbReference type="InterPro" id="IPR004516">
    <property type="entry name" value="HisRS/HisZ"/>
</dbReference>
<gene>
    <name evidence="13" type="ORF">HU200_011690</name>
</gene>
<dbReference type="OrthoDB" id="1906957at2759"/>
<dbReference type="InterPro" id="IPR015807">
    <property type="entry name" value="His-tRNA-ligase"/>
</dbReference>
<dbReference type="InterPro" id="IPR004154">
    <property type="entry name" value="Anticodon-bd"/>
</dbReference>
<feature type="binding site" evidence="10">
    <location>
        <position position="333"/>
    </location>
    <ligand>
        <name>L-histidine</name>
        <dbReference type="ChEBI" id="CHEBI:57595"/>
    </ligand>
</feature>
<dbReference type="GO" id="GO:0005524">
    <property type="term" value="F:ATP binding"/>
    <property type="evidence" value="ECO:0007669"/>
    <property type="project" value="UniProtKB-KW"/>
</dbReference>
<accession>A0A835FFI6</accession>
<evidence type="ECO:0000256" key="7">
    <source>
        <dbReference type="ARBA" id="ARBA00023146"/>
    </source>
</evidence>
<evidence type="ECO:0000256" key="9">
    <source>
        <dbReference type="ARBA" id="ARBA00047639"/>
    </source>
</evidence>
<dbReference type="AlphaFoldDB" id="A0A835FFI6"/>
<dbReference type="EMBL" id="JACEFO010000909">
    <property type="protein sequence ID" value="KAF8753239.1"/>
    <property type="molecule type" value="Genomic_DNA"/>
</dbReference>
<feature type="binding site" evidence="10">
    <location>
        <begin position="337"/>
        <end position="338"/>
    </location>
    <ligand>
        <name>L-histidine</name>
        <dbReference type="ChEBI" id="CHEBI:57595"/>
    </ligand>
</feature>
<feature type="region of interest" description="Disordered" evidence="11">
    <location>
        <begin position="54"/>
        <end position="76"/>
    </location>
</feature>
<dbReference type="FunFam" id="3.30.930.10:FF:000054">
    <property type="entry name" value="Histidine--tRNA ligase chloroplastic/mitochondrial"/>
    <property type="match status" value="1"/>
</dbReference>
<dbReference type="GO" id="GO:0004821">
    <property type="term" value="F:histidine-tRNA ligase activity"/>
    <property type="evidence" value="ECO:0007669"/>
    <property type="project" value="UniProtKB-EC"/>
</dbReference>
<evidence type="ECO:0000256" key="4">
    <source>
        <dbReference type="ARBA" id="ARBA00022741"/>
    </source>
</evidence>
<dbReference type="PANTHER" id="PTHR43707:SF1">
    <property type="entry name" value="HISTIDINE--TRNA LIGASE, MITOCHONDRIAL-RELATED"/>
    <property type="match status" value="1"/>
</dbReference>
<dbReference type="SUPFAM" id="SSF52954">
    <property type="entry name" value="Class II aaRS ABD-related"/>
    <property type="match status" value="1"/>
</dbReference>
<dbReference type="InterPro" id="IPR045864">
    <property type="entry name" value="aa-tRNA-synth_II/BPL/LPL"/>
</dbReference>
<comment type="caution">
    <text evidence="13">The sequence shown here is derived from an EMBL/GenBank/DDBJ whole genome shotgun (WGS) entry which is preliminary data.</text>
</comment>
<protein>
    <recommendedName>
        <fullName evidence="2">histidine--tRNA ligase</fullName>
        <ecNumber evidence="2">6.1.1.21</ecNumber>
    </recommendedName>
    <alternativeName>
        <fullName evidence="8">Histidyl-tRNA synthetase</fullName>
    </alternativeName>
</protein>
<dbReference type="CDD" id="cd00773">
    <property type="entry name" value="HisRS-like_core"/>
    <property type="match status" value="1"/>
</dbReference>
<feature type="binding site" evidence="10">
    <location>
        <position position="193"/>
    </location>
    <ligand>
        <name>L-histidine</name>
        <dbReference type="ChEBI" id="CHEBI:57595"/>
    </ligand>
</feature>
<dbReference type="SUPFAM" id="SSF55681">
    <property type="entry name" value="Class II aaRS and biotin synthetases"/>
    <property type="match status" value="1"/>
</dbReference>
<name>A0A835FFI6_9POAL</name>
<evidence type="ECO:0000256" key="8">
    <source>
        <dbReference type="ARBA" id="ARBA00030619"/>
    </source>
</evidence>